<dbReference type="RefSeq" id="WP_377746629.1">
    <property type="nucleotide sequence ID" value="NZ_JBHRXJ010000025.1"/>
</dbReference>
<keyword evidence="2" id="KW-0456">Lyase</keyword>
<comment type="caution">
    <text evidence="2">The sequence shown here is derived from an EMBL/GenBank/DDBJ whole genome shotgun (WGS) entry which is preliminary data.</text>
</comment>
<keyword evidence="1" id="KW-0732">Signal</keyword>
<evidence type="ECO:0000256" key="1">
    <source>
        <dbReference type="SAM" id="SignalP"/>
    </source>
</evidence>
<protein>
    <submittedName>
        <fullName evidence="2">Delta-class carbonic anhydrase</fullName>
        <ecNumber evidence="2">4.2.1.1</ecNumber>
    </submittedName>
</protein>
<organism evidence="2 3">
    <name type="scientific">Paracoccus mangrovi</name>
    <dbReference type="NCBI Taxonomy" id="1715645"/>
    <lineage>
        <taxon>Bacteria</taxon>
        <taxon>Pseudomonadati</taxon>
        <taxon>Pseudomonadota</taxon>
        <taxon>Alphaproteobacteria</taxon>
        <taxon>Rhodobacterales</taxon>
        <taxon>Paracoccaceae</taxon>
        <taxon>Paracoccus</taxon>
    </lineage>
</organism>
<dbReference type="InterPro" id="IPR018883">
    <property type="entry name" value="Delta_CA"/>
</dbReference>
<dbReference type="Proteomes" id="UP001595721">
    <property type="component" value="Unassembled WGS sequence"/>
</dbReference>
<evidence type="ECO:0000313" key="2">
    <source>
        <dbReference type="EMBL" id="MFC3530417.1"/>
    </source>
</evidence>
<dbReference type="GO" id="GO:0004089">
    <property type="term" value="F:carbonate dehydratase activity"/>
    <property type="evidence" value="ECO:0007669"/>
    <property type="project" value="UniProtKB-EC"/>
</dbReference>
<dbReference type="EC" id="4.2.1.1" evidence="2"/>
<feature type="chain" id="PRO_5045141012" evidence="1">
    <location>
        <begin position="39"/>
        <end position="279"/>
    </location>
</feature>
<gene>
    <name evidence="2" type="ORF">ACFOMH_19805</name>
</gene>
<reference evidence="3" key="1">
    <citation type="journal article" date="2019" name="Int. J. Syst. Evol. Microbiol.">
        <title>The Global Catalogue of Microorganisms (GCM) 10K type strain sequencing project: providing services to taxonomists for standard genome sequencing and annotation.</title>
        <authorList>
            <consortium name="The Broad Institute Genomics Platform"/>
            <consortium name="The Broad Institute Genome Sequencing Center for Infectious Disease"/>
            <person name="Wu L."/>
            <person name="Ma J."/>
        </authorList>
    </citation>
    <scope>NUCLEOTIDE SEQUENCE [LARGE SCALE GENOMIC DNA]</scope>
    <source>
        <strain evidence="3">KCTC 42899</strain>
    </source>
</reference>
<proteinExistence type="predicted"/>
<dbReference type="EMBL" id="JBHRXJ010000025">
    <property type="protein sequence ID" value="MFC3530417.1"/>
    <property type="molecule type" value="Genomic_DNA"/>
</dbReference>
<keyword evidence="3" id="KW-1185">Reference proteome</keyword>
<name>A0ABV7RB88_9RHOB</name>
<sequence>MSIVGQIADTSGVAALQALSMTSMGALALLALSAPALAQELCAGYGPQTPRDISQTDGLNQPLFTLAPDASEMNLCNIHAHLGAEHKGPGFSVAKSSDARDGYVCNEASTLTPAELEESAEEVEVFENVKPGDTVEVHWVYTSCDVAPGPGLAACASTACTNPELRVEAQVFLVVNDSKALDFTDFAYEGNIVDGRHQAKSLPTETGDPVVFAGSTTGEAYSHQICSPLAATWSVRPACAKLDIGSLQRWSEGKLVFAETEAHAVRELVTAPELLAPIE</sequence>
<evidence type="ECO:0000313" key="3">
    <source>
        <dbReference type="Proteomes" id="UP001595721"/>
    </source>
</evidence>
<accession>A0ABV7RB88</accession>
<feature type="signal peptide" evidence="1">
    <location>
        <begin position="1"/>
        <end position="38"/>
    </location>
</feature>
<dbReference type="Pfam" id="PF10563">
    <property type="entry name" value="CA_like"/>
    <property type="match status" value="1"/>
</dbReference>